<dbReference type="RefSeq" id="WP_379046291.1">
    <property type="nucleotide sequence ID" value="NZ_JBHULZ010000034.1"/>
</dbReference>
<evidence type="ECO:0008006" key="3">
    <source>
        <dbReference type="Google" id="ProtNLM"/>
    </source>
</evidence>
<reference evidence="2" key="1">
    <citation type="journal article" date="2019" name="Int. J. Syst. Evol. Microbiol.">
        <title>The Global Catalogue of Microorganisms (GCM) 10K type strain sequencing project: providing services to taxonomists for standard genome sequencing and annotation.</title>
        <authorList>
            <consortium name="The Broad Institute Genomics Platform"/>
            <consortium name="The Broad Institute Genome Sequencing Center for Infectious Disease"/>
            <person name="Wu L."/>
            <person name="Ma J."/>
        </authorList>
    </citation>
    <scope>NUCLEOTIDE SEQUENCE [LARGE SCALE GENOMIC DNA]</scope>
    <source>
        <strain evidence="2">KCTC 42255</strain>
    </source>
</reference>
<accession>A0ABW5SF71</accession>
<gene>
    <name evidence="1" type="ORF">ACFSQ0_07245</name>
</gene>
<dbReference type="Proteomes" id="UP001597357">
    <property type="component" value="Unassembled WGS sequence"/>
</dbReference>
<name>A0ABW5SF71_9FLAO</name>
<comment type="caution">
    <text evidence="1">The sequence shown here is derived from an EMBL/GenBank/DDBJ whole genome shotgun (WGS) entry which is preliminary data.</text>
</comment>
<evidence type="ECO:0000313" key="2">
    <source>
        <dbReference type="Proteomes" id="UP001597357"/>
    </source>
</evidence>
<protein>
    <recommendedName>
        <fullName evidence="3">Outer membrane protein beta-barrel domain-containing protein</fullName>
    </recommendedName>
</protein>
<proteinExistence type="predicted"/>
<sequence length="169" mass="19164">MRTIFTITLILFSINISAQDKSELNTKENFYSFSANVGLALAKDNYGESLNFDITKTFDDKNTTLGLNFTYATIIRKNDEPNYNLLKYSLLAGNEFSKNKSFKFEIKYGLSILDFKDYEIKKAILGVDAGLLMSYNLAGSMYINLGATSNFNKETSIFMQSFLGFKFII</sequence>
<evidence type="ECO:0000313" key="1">
    <source>
        <dbReference type="EMBL" id="MFD2697784.1"/>
    </source>
</evidence>
<dbReference type="EMBL" id="JBHULZ010000034">
    <property type="protein sequence ID" value="MFD2697784.1"/>
    <property type="molecule type" value="Genomic_DNA"/>
</dbReference>
<organism evidence="1 2">
    <name type="scientific">Mesonia sediminis</name>
    <dbReference type="NCBI Taxonomy" id="1703946"/>
    <lineage>
        <taxon>Bacteria</taxon>
        <taxon>Pseudomonadati</taxon>
        <taxon>Bacteroidota</taxon>
        <taxon>Flavobacteriia</taxon>
        <taxon>Flavobacteriales</taxon>
        <taxon>Flavobacteriaceae</taxon>
        <taxon>Mesonia</taxon>
    </lineage>
</organism>
<keyword evidence="2" id="KW-1185">Reference proteome</keyword>